<reference evidence="3" key="1">
    <citation type="journal article" date="2023" name="Mol. Phylogenet. Evol.">
        <title>Genome-scale phylogeny and comparative genomics of the fungal order Sordariales.</title>
        <authorList>
            <person name="Hensen N."/>
            <person name="Bonometti L."/>
            <person name="Westerberg I."/>
            <person name="Brannstrom I.O."/>
            <person name="Guillou S."/>
            <person name="Cros-Aarteil S."/>
            <person name="Calhoun S."/>
            <person name="Haridas S."/>
            <person name="Kuo A."/>
            <person name="Mondo S."/>
            <person name="Pangilinan J."/>
            <person name="Riley R."/>
            <person name="LaButti K."/>
            <person name="Andreopoulos B."/>
            <person name="Lipzen A."/>
            <person name="Chen C."/>
            <person name="Yan M."/>
            <person name="Daum C."/>
            <person name="Ng V."/>
            <person name="Clum A."/>
            <person name="Steindorff A."/>
            <person name="Ohm R.A."/>
            <person name="Martin F."/>
            <person name="Silar P."/>
            <person name="Natvig D.O."/>
            <person name="Lalanne C."/>
            <person name="Gautier V."/>
            <person name="Ament-Velasquez S.L."/>
            <person name="Kruys A."/>
            <person name="Hutchinson M.I."/>
            <person name="Powell A.J."/>
            <person name="Barry K."/>
            <person name="Miller A.N."/>
            <person name="Grigoriev I.V."/>
            <person name="Debuchy R."/>
            <person name="Gladieux P."/>
            <person name="Hiltunen Thoren M."/>
            <person name="Johannesson H."/>
        </authorList>
    </citation>
    <scope>NUCLEOTIDE SEQUENCE</scope>
    <source>
        <strain evidence="3">PSN293</strain>
    </source>
</reference>
<feature type="region of interest" description="Disordered" evidence="2">
    <location>
        <begin position="435"/>
        <end position="455"/>
    </location>
</feature>
<organism evidence="3 4">
    <name type="scientific">Rhypophila decipiens</name>
    <dbReference type="NCBI Taxonomy" id="261697"/>
    <lineage>
        <taxon>Eukaryota</taxon>
        <taxon>Fungi</taxon>
        <taxon>Dikarya</taxon>
        <taxon>Ascomycota</taxon>
        <taxon>Pezizomycotina</taxon>
        <taxon>Sordariomycetes</taxon>
        <taxon>Sordariomycetidae</taxon>
        <taxon>Sordariales</taxon>
        <taxon>Naviculisporaceae</taxon>
        <taxon>Rhypophila</taxon>
    </lineage>
</organism>
<feature type="compositionally biased region" description="Basic and acidic residues" evidence="2">
    <location>
        <begin position="330"/>
        <end position="389"/>
    </location>
</feature>
<comment type="caution">
    <text evidence="3">The sequence shown here is derived from an EMBL/GenBank/DDBJ whole genome shotgun (WGS) entry which is preliminary data.</text>
</comment>
<keyword evidence="4" id="KW-1185">Reference proteome</keyword>
<dbReference type="Proteomes" id="UP001301769">
    <property type="component" value="Unassembled WGS sequence"/>
</dbReference>
<gene>
    <name evidence="3" type="ORF">QBC37DRAFT_367180</name>
</gene>
<proteinExistence type="predicted"/>
<feature type="compositionally biased region" description="Acidic residues" evidence="2">
    <location>
        <begin position="435"/>
        <end position="444"/>
    </location>
</feature>
<sequence>MADFIQPFNPGPVNPAGVGLHPAIASRPHVTWSPEPFPSVPPEFWPLNGPGPVIPHNKPTEVSTQPYFPTIYPTPPPEPPVYPDRLVQKQEAEAAIAEVNYQLKELRKELDTLDNHIDEIESIRRRVRQYLRREFPFSLIRPQPKNPSLLEKKIDEKLAEVQREILGVLVQFQKKEKELLERRAKIKADLWEKTGITLAEDDWVYYTSFLSGGVGVESEWEDVEDDDDDEWDGEDVEVIFDASDWDQGLQKRGDPSGAAPETLFVAPAGTHPYGHYPVPPNITFDNLILGINEPYAKKKEELPGSHNRINNPSEKHLKKEKKQKAKEKKLKKEQEKEGKIQDEKKKSEEIRRKNMGEERWQAEQKKKAEEEERRKEKAAKEKYGKRDEEGGGGGGDVTRGIAGRIVILPTKKAPPAPPTPTVGPVVAEGGEVVVAEEEEEEEGEGVGKRDIGGNGPYNYDFTGVAPKVDNNAKPFWPYDNGRDDNVYSKPKPTLSIKDFCPVM</sequence>
<accession>A0AAN7BG22</accession>
<evidence type="ECO:0000256" key="2">
    <source>
        <dbReference type="SAM" id="MobiDB-lite"/>
    </source>
</evidence>
<dbReference type="AlphaFoldDB" id="A0AAN7BG22"/>
<keyword evidence="1" id="KW-0175">Coiled coil</keyword>
<protein>
    <submittedName>
        <fullName evidence="3">Uncharacterized protein</fullName>
    </submittedName>
</protein>
<feature type="coiled-coil region" evidence="1">
    <location>
        <begin position="89"/>
        <end position="133"/>
    </location>
</feature>
<reference evidence="3" key="2">
    <citation type="submission" date="2023-05" db="EMBL/GenBank/DDBJ databases">
        <authorList>
            <consortium name="Lawrence Berkeley National Laboratory"/>
            <person name="Steindorff A."/>
            <person name="Hensen N."/>
            <person name="Bonometti L."/>
            <person name="Westerberg I."/>
            <person name="Brannstrom I.O."/>
            <person name="Guillou S."/>
            <person name="Cros-Aarteil S."/>
            <person name="Calhoun S."/>
            <person name="Haridas S."/>
            <person name="Kuo A."/>
            <person name="Mondo S."/>
            <person name="Pangilinan J."/>
            <person name="Riley R."/>
            <person name="Labutti K."/>
            <person name="Andreopoulos B."/>
            <person name="Lipzen A."/>
            <person name="Chen C."/>
            <person name="Yanf M."/>
            <person name="Daum C."/>
            <person name="Ng V."/>
            <person name="Clum A."/>
            <person name="Ohm R."/>
            <person name="Martin F."/>
            <person name="Silar P."/>
            <person name="Natvig D."/>
            <person name="Lalanne C."/>
            <person name="Gautier V."/>
            <person name="Ament-Velasquez S.L."/>
            <person name="Kruys A."/>
            <person name="Hutchinson M.I."/>
            <person name="Powell A.J."/>
            <person name="Barry K."/>
            <person name="Miller A.N."/>
            <person name="Grigoriev I.V."/>
            <person name="Debuchy R."/>
            <person name="Gladieux P."/>
            <person name="Thoren M.H."/>
            <person name="Johannesson H."/>
        </authorList>
    </citation>
    <scope>NUCLEOTIDE SEQUENCE</scope>
    <source>
        <strain evidence="3">PSN293</strain>
    </source>
</reference>
<evidence type="ECO:0000313" key="4">
    <source>
        <dbReference type="Proteomes" id="UP001301769"/>
    </source>
</evidence>
<feature type="region of interest" description="Disordered" evidence="2">
    <location>
        <begin position="299"/>
        <end position="402"/>
    </location>
</feature>
<evidence type="ECO:0000256" key="1">
    <source>
        <dbReference type="SAM" id="Coils"/>
    </source>
</evidence>
<feature type="compositionally biased region" description="Basic residues" evidence="2">
    <location>
        <begin position="316"/>
        <end position="329"/>
    </location>
</feature>
<evidence type="ECO:0000313" key="3">
    <source>
        <dbReference type="EMBL" id="KAK4220165.1"/>
    </source>
</evidence>
<dbReference type="EMBL" id="MU858045">
    <property type="protein sequence ID" value="KAK4220165.1"/>
    <property type="molecule type" value="Genomic_DNA"/>
</dbReference>
<name>A0AAN7BG22_9PEZI</name>